<proteinExistence type="predicted"/>
<gene>
    <name evidence="2" type="ORF">PSU4_00080</name>
</gene>
<dbReference type="Proteomes" id="UP000321685">
    <property type="component" value="Unassembled WGS sequence"/>
</dbReference>
<dbReference type="SUPFAM" id="SSF75304">
    <property type="entry name" value="Amidase signature (AS) enzymes"/>
    <property type="match status" value="1"/>
</dbReference>
<protein>
    <submittedName>
        <fullName evidence="2">Amidase</fullName>
    </submittedName>
</protein>
<comment type="caution">
    <text evidence="2">The sequence shown here is derived from an EMBL/GenBank/DDBJ whole genome shotgun (WGS) entry which is preliminary data.</text>
</comment>
<keyword evidence="3" id="KW-1185">Reference proteome</keyword>
<dbReference type="InterPro" id="IPR036928">
    <property type="entry name" value="AS_sf"/>
</dbReference>
<dbReference type="InterPro" id="IPR020556">
    <property type="entry name" value="Amidase_CS"/>
</dbReference>
<reference evidence="2 3" key="1">
    <citation type="submission" date="2019-07" db="EMBL/GenBank/DDBJ databases">
        <title>Whole genome shotgun sequence of Pseudonocardia sulfidoxydans NBRC 16205.</title>
        <authorList>
            <person name="Hosoyama A."/>
            <person name="Uohara A."/>
            <person name="Ohji S."/>
            <person name="Ichikawa N."/>
        </authorList>
    </citation>
    <scope>NUCLEOTIDE SEQUENCE [LARGE SCALE GENOMIC DNA]</scope>
    <source>
        <strain evidence="2 3">NBRC 16205</strain>
    </source>
</reference>
<dbReference type="EMBL" id="BJVJ01000001">
    <property type="protein sequence ID" value="GEL21054.1"/>
    <property type="molecule type" value="Genomic_DNA"/>
</dbReference>
<dbReference type="InterPro" id="IPR000120">
    <property type="entry name" value="Amidase"/>
</dbReference>
<evidence type="ECO:0000259" key="1">
    <source>
        <dbReference type="Pfam" id="PF01425"/>
    </source>
</evidence>
<dbReference type="PANTHER" id="PTHR11895:SF176">
    <property type="entry name" value="AMIDASE AMID-RELATED"/>
    <property type="match status" value="1"/>
</dbReference>
<dbReference type="InterPro" id="IPR023631">
    <property type="entry name" value="Amidase_dom"/>
</dbReference>
<feature type="domain" description="Amidase" evidence="1">
    <location>
        <begin position="20"/>
        <end position="431"/>
    </location>
</feature>
<dbReference type="Gene3D" id="3.90.1300.10">
    <property type="entry name" value="Amidase signature (AS) domain"/>
    <property type="match status" value="1"/>
</dbReference>
<organism evidence="2 3">
    <name type="scientific">Pseudonocardia sulfidoxydans NBRC 16205</name>
    <dbReference type="NCBI Taxonomy" id="1223511"/>
    <lineage>
        <taxon>Bacteria</taxon>
        <taxon>Bacillati</taxon>
        <taxon>Actinomycetota</taxon>
        <taxon>Actinomycetes</taxon>
        <taxon>Pseudonocardiales</taxon>
        <taxon>Pseudonocardiaceae</taxon>
        <taxon>Pseudonocardia</taxon>
    </lineage>
</organism>
<dbReference type="AlphaFoldDB" id="A0A511DBL9"/>
<sequence>MQLPDDRAPLGGPQGWDTAHARYQEVDDRVRAVITWVDSSRADAEAAAGRRATGASLGPLDGALVALKDNIDVAGVRTTAGASFLSDNVATDDATVVRRLRAAGAVVNAKLNMAELAWGATTQNLTYGACRNPWDLDRIPGGSSGGSGAAIAAGYCDLALGTDTGASVRIPAALNGVVGLRPSVGAISIDGVLPAAKTQDTVGPMARYAIDAARLTEALVGYDPADPYSVVSTGAPATSAIGKPLDGLTVGVARTFFFDDLDDGVGERIETFLGWLSDQGTRTADVPDFGATGAHEHWTRIVGSEGASFHQERLLAHPDHFSPDVFGRVSAGLDIPAVDLARSLAFRAEYRTRLARVFADLDVIVTPVVPVDVPMAGGPDSRAQTLQLGRITYPWALHDGPTLSLPIGFHPRSGLPVGVAITAPRFGEAVLFQIACAYQDVTDWHTARAAVPTR</sequence>
<dbReference type="Pfam" id="PF01425">
    <property type="entry name" value="Amidase"/>
    <property type="match status" value="1"/>
</dbReference>
<dbReference type="GO" id="GO:0003824">
    <property type="term" value="F:catalytic activity"/>
    <property type="evidence" value="ECO:0007669"/>
    <property type="project" value="InterPro"/>
</dbReference>
<name>A0A511DBL9_9PSEU</name>
<dbReference type="PANTHER" id="PTHR11895">
    <property type="entry name" value="TRANSAMIDASE"/>
    <property type="match status" value="1"/>
</dbReference>
<accession>A0A511DBL9</accession>
<evidence type="ECO:0000313" key="2">
    <source>
        <dbReference type="EMBL" id="GEL21054.1"/>
    </source>
</evidence>
<dbReference type="PROSITE" id="PS00571">
    <property type="entry name" value="AMIDASES"/>
    <property type="match status" value="1"/>
</dbReference>
<evidence type="ECO:0000313" key="3">
    <source>
        <dbReference type="Proteomes" id="UP000321685"/>
    </source>
</evidence>
<dbReference type="RefSeq" id="WP_186816658.1">
    <property type="nucleotide sequence ID" value="NZ_BJVJ01000001.1"/>
</dbReference>